<keyword evidence="5" id="KW-0472">Membrane</keyword>
<dbReference type="PANTHER" id="PTHR43646">
    <property type="entry name" value="GLYCOSYLTRANSFERASE"/>
    <property type="match status" value="1"/>
</dbReference>
<evidence type="ECO:0000313" key="6">
    <source>
        <dbReference type="EMBL" id="QEE19040.1"/>
    </source>
</evidence>
<dbReference type="Gene3D" id="3.90.550.10">
    <property type="entry name" value="Spore Coat Polysaccharide Biosynthesis Protein SpsA, Chain A"/>
    <property type="match status" value="1"/>
</dbReference>
<dbReference type="InterPro" id="IPR029044">
    <property type="entry name" value="Nucleotide-diphossugar_trans"/>
</dbReference>
<dbReference type="GO" id="GO:0005886">
    <property type="term" value="C:plasma membrane"/>
    <property type="evidence" value="ECO:0007669"/>
    <property type="project" value="UniProtKB-SubCell"/>
</dbReference>
<reference evidence="6 7" key="1">
    <citation type="journal article" date="2015" name="Int. J. Syst. Evol. Microbiol.">
        <title>Youhaiella tibetensis gen. nov., sp. nov., isolated from subsurface sediment.</title>
        <authorList>
            <person name="Wang Y.X."/>
            <person name="Huang F.Q."/>
            <person name="Nogi Y."/>
            <person name="Pang S.J."/>
            <person name="Wang P.K."/>
            <person name="Lv J."/>
        </authorList>
    </citation>
    <scope>NUCLEOTIDE SEQUENCE [LARGE SCALE GENOMIC DNA]</scope>
    <source>
        <strain evidence="7">fig4</strain>
    </source>
</reference>
<keyword evidence="2" id="KW-1003">Cell membrane</keyword>
<evidence type="ECO:0000256" key="1">
    <source>
        <dbReference type="ARBA" id="ARBA00004236"/>
    </source>
</evidence>
<comment type="subcellular location">
    <subcellularLocation>
        <location evidence="1">Cell membrane</location>
    </subcellularLocation>
</comment>
<organism evidence="6 7">
    <name type="scientific">Paradevosia tibetensis</name>
    <dbReference type="NCBI Taxonomy" id="1447062"/>
    <lineage>
        <taxon>Bacteria</taxon>
        <taxon>Pseudomonadati</taxon>
        <taxon>Pseudomonadota</taxon>
        <taxon>Alphaproteobacteria</taxon>
        <taxon>Hyphomicrobiales</taxon>
        <taxon>Devosiaceae</taxon>
        <taxon>Paradevosia</taxon>
    </lineage>
</organism>
<dbReference type="KEGG" id="yti:FNA67_02095"/>
<evidence type="ECO:0000256" key="2">
    <source>
        <dbReference type="ARBA" id="ARBA00022475"/>
    </source>
</evidence>
<keyword evidence="4 6" id="KW-0808">Transferase</keyword>
<dbReference type="AlphaFoldDB" id="A0A5B9DIG4"/>
<dbReference type="GO" id="GO:0016757">
    <property type="term" value="F:glycosyltransferase activity"/>
    <property type="evidence" value="ECO:0007669"/>
    <property type="project" value="UniProtKB-KW"/>
</dbReference>
<sequence>MTSVPRVSVVIPHLNDNAELERCLARLDAQSPNAPPFEVIVADNGSREMPRAQCPRAVTTTVVVETRPGPGPARNRAAAIARGDIIAFIDADCRADPEWLANLAAAFERDRDLDVIAGRILVDSAIPGRPTGVEAYESVFSYRVKLFVERDHYAATGNMAVRRRVFEAVGPFDGVSRAEDRAWGQRAAALGHTIGYEPSARVSTSGCTDFAELAQRMDRLVAHNHAERRSNARWVLQSVAMAGSPLRDLFVLALSPELSGLRSRLLASGVLIRIRTYRAARMLQLMGRNWSPQHLASWNKLS</sequence>
<keyword evidence="3" id="KW-0328">Glycosyltransferase</keyword>
<dbReference type="OrthoDB" id="6653642at2"/>
<proteinExistence type="predicted"/>
<dbReference type="Pfam" id="PF00535">
    <property type="entry name" value="Glycos_transf_2"/>
    <property type="match status" value="1"/>
</dbReference>
<dbReference type="PANTHER" id="PTHR43646:SF2">
    <property type="entry name" value="GLYCOSYLTRANSFERASE 2-LIKE DOMAIN-CONTAINING PROTEIN"/>
    <property type="match status" value="1"/>
</dbReference>
<dbReference type="RefSeq" id="WP_147654883.1">
    <property type="nucleotide sequence ID" value="NZ_BMFM01000001.1"/>
</dbReference>
<evidence type="ECO:0000313" key="7">
    <source>
        <dbReference type="Proteomes" id="UP000321062"/>
    </source>
</evidence>
<accession>A0A5B9DIG4</accession>
<evidence type="ECO:0000256" key="3">
    <source>
        <dbReference type="ARBA" id="ARBA00022676"/>
    </source>
</evidence>
<dbReference type="EMBL" id="CP041690">
    <property type="protein sequence ID" value="QEE19040.1"/>
    <property type="molecule type" value="Genomic_DNA"/>
</dbReference>
<gene>
    <name evidence="6" type="ORF">FNA67_02095</name>
</gene>
<evidence type="ECO:0000256" key="4">
    <source>
        <dbReference type="ARBA" id="ARBA00022679"/>
    </source>
</evidence>
<dbReference type="SUPFAM" id="SSF53448">
    <property type="entry name" value="Nucleotide-diphospho-sugar transferases"/>
    <property type="match status" value="1"/>
</dbReference>
<keyword evidence="7" id="KW-1185">Reference proteome</keyword>
<evidence type="ECO:0000256" key="5">
    <source>
        <dbReference type="ARBA" id="ARBA00023136"/>
    </source>
</evidence>
<dbReference type="CDD" id="cd00761">
    <property type="entry name" value="Glyco_tranf_GTA_type"/>
    <property type="match status" value="1"/>
</dbReference>
<protein>
    <submittedName>
        <fullName evidence="6">Glycosyltransferase</fullName>
    </submittedName>
</protein>
<name>A0A5B9DIG4_9HYPH</name>
<dbReference type="Proteomes" id="UP000321062">
    <property type="component" value="Chromosome"/>
</dbReference>
<dbReference type="InterPro" id="IPR001173">
    <property type="entry name" value="Glyco_trans_2-like"/>
</dbReference>